<gene>
    <name evidence="2" type="ORF">ACFOW1_05555</name>
</gene>
<dbReference type="InterPro" id="IPR029058">
    <property type="entry name" value="AB_hydrolase_fold"/>
</dbReference>
<accession>A0ABV8PVT3</accession>
<dbReference type="Pfam" id="PF20434">
    <property type="entry name" value="BD-FAE"/>
    <property type="match status" value="1"/>
</dbReference>
<evidence type="ECO:0000313" key="2">
    <source>
        <dbReference type="EMBL" id="MFC4231345.1"/>
    </source>
</evidence>
<feature type="domain" description="BD-FAE-like" evidence="1">
    <location>
        <begin position="123"/>
        <end position="247"/>
    </location>
</feature>
<dbReference type="InterPro" id="IPR048124">
    <property type="entry name" value="Tannase_B"/>
</dbReference>
<dbReference type="EMBL" id="JBHSDC010000003">
    <property type="protein sequence ID" value="MFC4231345.1"/>
    <property type="molecule type" value="Genomic_DNA"/>
</dbReference>
<evidence type="ECO:0000259" key="1">
    <source>
        <dbReference type="Pfam" id="PF20434"/>
    </source>
</evidence>
<dbReference type="Gene3D" id="3.40.50.1820">
    <property type="entry name" value="alpha/beta hydrolase"/>
    <property type="match status" value="1"/>
</dbReference>
<evidence type="ECO:0000313" key="3">
    <source>
        <dbReference type="Proteomes" id="UP001595906"/>
    </source>
</evidence>
<dbReference type="Proteomes" id="UP001595906">
    <property type="component" value="Unassembled WGS sequence"/>
</dbReference>
<proteinExistence type="predicted"/>
<name>A0ABV8PVT3_9BACT</name>
<protein>
    <submittedName>
        <fullName evidence="2">Subtype B tannase</fullName>
    </submittedName>
</protein>
<dbReference type="SUPFAM" id="SSF53474">
    <property type="entry name" value="alpha/beta-Hydrolases"/>
    <property type="match status" value="1"/>
</dbReference>
<dbReference type="NCBIfam" id="NF041556">
    <property type="entry name" value="tannase_B"/>
    <property type="match status" value="1"/>
</dbReference>
<dbReference type="InterPro" id="IPR049492">
    <property type="entry name" value="BD-FAE-like_dom"/>
</dbReference>
<reference evidence="3" key="1">
    <citation type="journal article" date="2019" name="Int. J. Syst. Evol. Microbiol.">
        <title>The Global Catalogue of Microorganisms (GCM) 10K type strain sequencing project: providing services to taxonomists for standard genome sequencing and annotation.</title>
        <authorList>
            <consortium name="The Broad Institute Genomics Platform"/>
            <consortium name="The Broad Institute Genome Sequencing Center for Infectious Disease"/>
            <person name="Wu L."/>
            <person name="Ma J."/>
        </authorList>
    </citation>
    <scope>NUCLEOTIDE SEQUENCE [LARGE SCALE GENOMIC DNA]</scope>
    <source>
        <strain evidence="3">CECT 8010</strain>
    </source>
</reference>
<organism evidence="2 3">
    <name type="scientific">Parasediminibacterium paludis</name>
    <dbReference type="NCBI Taxonomy" id="908966"/>
    <lineage>
        <taxon>Bacteria</taxon>
        <taxon>Pseudomonadati</taxon>
        <taxon>Bacteroidota</taxon>
        <taxon>Chitinophagia</taxon>
        <taxon>Chitinophagales</taxon>
        <taxon>Chitinophagaceae</taxon>
        <taxon>Parasediminibacterium</taxon>
    </lineage>
</organism>
<dbReference type="RefSeq" id="WP_379012757.1">
    <property type="nucleotide sequence ID" value="NZ_JBHSDC010000003.1"/>
</dbReference>
<comment type="caution">
    <text evidence="2">The sequence shown here is derived from an EMBL/GenBank/DDBJ whole genome shotgun (WGS) entry which is preliminary data.</text>
</comment>
<sequence>MNRTILITLLILMLLNVSLSFSEVSKIQFSSNDNSLKFVSSKYVSQSQTYQGKLIKVRAYEKIIYVKHPVDSNKQVINIYIPEEYFVGESINGFNTNTAPIFFPNHIGGYMSADPAKFMVTEQSTPNSMNNRTVLYALSKGYIVASAGARGRLTKDLDGHNIGKAPAAIVDLKAAIRYLKFNDQIMPGDANKIISNGTSAGGAISSLLGASGNHPDFGPYLTALGAANASDDIFAVSAYCPIINLENADMAYEWQLSNIHTFDFRGKKGDLNNEELGVSQDLKKMFPPYLNQLSLKNVNGDLLTLDSNGNGNFKEIVKAFIVKSAQKAVDSGSDLTHYSFLNIVHNKVMFVDFDGYMQYIGRMKTPPAFDALTSSSFENNLFGNETVNSRHFTNYSFTHSKEINPQIADKLQINMMNPMHYIGNSNAKVAKNWRIRHGAKDRDTGFAIPLMLSMLLQNKGYTVDFAMPWDKPHSGDYDLDELFHWMDNLCK</sequence>
<keyword evidence="3" id="KW-1185">Reference proteome</keyword>